<feature type="transmembrane region" description="Helical" evidence="8">
    <location>
        <begin position="7"/>
        <end position="26"/>
    </location>
</feature>
<feature type="domain" description="Glycosyltransferase RgtA/B/C/D-like" evidence="9">
    <location>
        <begin position="86"/>
        <end position="236"/>
    </location>
</feature>
<evidence type="ECO:0000256" key="5">
    <source>
        <dbReference type="ARBA" id="ARBA00022692"/>
    </source>
</evidence>
<dbReference type="EMBL" id="MFJN01000020">
    <property type="protein sequence ID" value="OGG21569.1"/>
    <property type="molecule type" value="Genomic_DNA"/>
</dbReference>
<proteinExistence type="predicted"/>
<comment type="caution">
    <text evidence="10">The sequence shown here is derived from an EMBL/GenBank/DDBJ whole genome shotgun (WGS) entry which is preliminary data.</text>
</comment>
<evidence type="ECO:0000256" key="2">
    <source>
        <dbReference type="ARBA" id="ARBA00022475"/>
    </source>
</evidence>
<keyword evidence="6 8" id="KW-1133">Transmembrane helix</keyword>
<feature type="transmembrane region" description="Helical" evidence="8">
    <location>
        <begin position="106"/>
        <end position="124"/>
    </location>
</feature>
<dbReference type="Pfam" id="PF13231">
    <property type="entry name" value="PMT_2"/>
    <property type="match status" value="1"/>
</dbReference>
<evidence type="ECO:0000313" key="10">
    <source>
        <dbReference type="EMBL" id="OGG21569.1"/>
    </source>
</evidence>
<comment type="subcellular location">
    <subcellularLocation>
        <location evidence="1">Cell membrane</location>
        <topology evidence="1">Multi-pass membrane protein</topology>
    </subcellularLocation>
</comment>
<dbReference type="PANTHER" id="PTHR33908">
    <property type="entry name" value="MANNOSYLTRANSFERASE YKCB-RELATED"/>
    <property type="match status" value="1"/>
</dbReference>
<evidence type="ECO:0000259" key="9">
    <source>
        <dbReference type="Pfam" id="PF13231"/>
    </source>
</evidence>
<protein>
    <recommendedName>
        <fullName evidence="9">Glycosyltransferase RgtA/B/C/D-like domain-containing protein</fullName>
    </recommendedName>
</protein>
<evidence type="ECO:0000256" key="1">
    <source>
        <dbReference type="ARBA" id="ARBA00004651"/>
    </source>
</evidence>
<evidence type="ECO:0000256" key="3">
    <source>
        <dbReference type="ARBA" id="ARBA00022676"/>
    </source>
</evidence>
<dbReference type="AlphaFoldDB" id="A0A1F6A9Z3"/>
<dbReference type="GO" id="GO:0016763">
    <property type="term" value="F:pentosyltransferase activity"/>
    <property type="evidence" value="ECO:0007669"/>
    <property type="project" value="TreeGrafter"/>
</dbReference>
<keyword evidence="5 8" id="KW-0812">Transmembrane</keyword>
<feature type="transmembrane region" description="Helical" evidence="8">
    <location>
        <begin position="131"/>
        <end position="151"/>
    </location>
</feature>
<feature type="transmembrane region" description="Helical" evidence="8">
    <location>
        <begin position="320"/>
        <end position="339"/>
    </location>
</feature>
<organism evidence="10 11">
    <name type="scientific">Candidatus Gottesmanbacteria bacterium RIFCSPHIGHO2_02_FULL_40_13</name>
    <dbReference type="NCBI Taxonomy" id="1798384"/>
    <lineage>
        <taxon>Bacteria</taxon>
        <taxon>Candidatus Gottesmaniibacteriota</taxon>
    </lineage>
</organism>
<dbReference type="InterPro" id="IPR038731">
    <property type="entry name" value="RgtA/B/C-like"/>
</dbReference>
<gene>
    <name evidence="10" type="ORF">A3D03_02530</name>
</gene>
<dbReference type="PANTHER" id="PTHR33908:SF11">
    <property type="entry name" value="MEMBRANE PROTEIN"/>
    <property type="match status" value="1"/>
</dbReference>
<sequence length="380" mass="44342">MTKVKKIIWFGILVFIILNLSIFIVTRKSYFLRKFDPVSLGELYTNSQYVIGDRSVGGIGDDGLYAFAGYYYFFQQGDISSVNFEHPPLGKYLIGLSIYLFQNENVINLVYFVLLLVTTYFLALKLTQNKIISILSVSILSINPLLLDHLIRSQLDLPFTLFFILALYTFICSLDRYKLIFISSLFWGLAFATRFFPVLIPIEVYLLYFIIRHERKMLKSYLISLLIIPLIYLVSHISFFIYHPSLHEFIRHKIWMLSWYRGSPISIGNIWRNIFTGEYIDPAGKLVANEHWNVRLPVIITLSLIPFLQKKVRNQLPIRIAYYLNLFLLLYVTFFTTGVQKYIMPVYPITSILAVRSLSFFWCIIDPCVKVIISKSKVKS</sequence>
<dbReference type="Proteomes" id="UP000177092">
    <property type="component" value="Unassembled WGS sequence"/>
</dbReference>
<reference evidence="10 11" key="1">
    <citation type="journal article" date="2016" name="Nat. Commun.">
        <title>Thousands of microbial genomes shed light on interconnected biogeochemical processes in an aquifer system.</title>
        <authorList>
            <person name="Anantharaman K."/>
            <person name="Brown C.T."/>
            <person name="Hug L.A."/>
            <person name="Sharon I."/>
            <person name="Castelle C.J."/>
            <person name="Probst A.J."/>
            <person name="Thomas B.C."/>
            <person name="Singh A."/>
            <person name="Wilkins M.J."/>
            <person name="Karaoz U."/>
            <person name="Brodie E.L."/>
            <person name="Williams K.H."/>
            <person name="Hubbard S.S."/>
            <person name="Banfield J.F."/>
        </authorList>
    </citation>
    <scope>NUCLEOTIDE SEQUENCE [LARGE SCALE GENOMIC DNA]</scope>
</reference>
<evidence type="ECO:0000256" key="4">
    <source>
        <dbReference type="ARBA" id="ARBA00022679"/>
    </source>
</evidence>
<dbReference type="InterPro" id="IPR050297">
    <property type="entry name" value="LipidA_mod_glycosyltrf_83"/>
</dbReference>
<evidence type="ECO:0000256" key="8">
    <source>
        <dbReference type="SAM" id="Phobius"/>
    </source>
</evidence>
<dbReference type="STRING" id="1798384.A3D03_02530"/>
<keyword evidence="2" id="KW-1003">Cell membrane</keyword>
<name>A0A1F6A9Z3_9BACT</name>
<keyword evidence="7 8" id="KW-0472">Membrane</keyword>
<keyword evidence="3" id="KW-0328">Glycosyltransferase</keyword>
<evidence type="ECO:0000313" key="11">
    <source>
        <dbReference type="Proteomes" id="UP000177092"/>
    </source>
</evidence>
<feature type="transmembrane region" description="Helical" evidence="8">
    <location>
        <begin position="157"/>
        <end position="174"/>
    </location>
</feature>
<feature type="transmembrane region" description="Helical" evidence="8">
    <location>
        <begin position="345"/>
        <end position="365"/>
    </location>
</feature>
<feature type="transmembrane region" description="Helical" evidence="8">
    <location>
        <begin position="223"/>
        <end position="242"/>
    </location>
</feature>
<evidence type="ECO:0000256" key="6">
    <source>
        <dbReference type="ARBA" id="ARBA00022989"/>
    </source>
</evidence>
<keyword evidence="4" id="KW-0808">Transferase</keyword>
<accession>A0A1F6A9Z3</accession>
<evidence type="ECO:0000256" key="7">
    <source>
        <dbReference type="ARBA" id="ARBA00023136"/>
    </source>
</evidence>
<feature type="transmembrane region" description="Helical" evidence="8">
    <location>
        <begin position="186"/>
        <end position="211"/>
    </location>
</feature>
<dbReference type="GO" id="GO:0009103">
    <property type="term" value="P:lipopolysaccharide biosynthetic process"/>
    <property type="evidence" value="ECO:0007669"/>
    <property type="project" value="UniProtKB-ARBA"/>
</dbReference>
<dbReference type="GO" id="GO:0005886">
    <property type="term" value="C:plasma membrane"/>
    <property type="evidence" value="ECO:0007669"/>
    <property type="project" value="UniProtKB-SubCell"/>
</dbReference>